<dbReference type="GO" id="GO:0006508">
    <property type="term" value="P:proteolysis"/>
    <property type="evidence" value="ECO:0007669"/>
    <property type="project" value="UniProtKB-KW"/>
</dbReference>
<dbReference type="OMA" id="IESCWFE"/>
<name>A0A072V377_MEDTR</name>
<keyword evidence="4" id="KW-0378">Hydrolase</keyword>
<proteinExistence type="inferred from homology"/>
<dbReference type="Proteomes" id="UP000002051">
    <property type="component" value="Chromosome 2"/>
</dbReference>
<comment type="similarity">
    <text evidence="1">Belongs to the peptidase C48 family.</text>
</comment>
<dbReference type="EnsemblPlants" id="KEH36454">
    <property type="protein sequence ID" value="KEH36454"/>
    <property type="gene ID" value="MTR_2g009580"/>
</dbReference>
<evidence type="ECO:0000313" key="11">
    <source>
        <dbReference type="Proteomes" id="UP000002051"/>
    </source>
</evidence>
<dbReference type="STRING" id="3880.A0A072V377"/>
<dbReference type="FunFam" id="3.30.310.130:FF:000006">
    <property type="entry name" value="Probable ubiquitin-like-specific protease 2B"/>
    <property type="match status" value="1"/>
</dbReference>
<feature type="region of interest" description="Disordered" evidence="7">
    <location>
        <begin position="69"/>
        <end position="142"/>
    </location>
</feature>
<evidence type="ECO:0000256" key="4">
    <source>
        <dbReference type="ARBA" id="ARBA00022801"/>
    </source>
</evidence>
<dbReference type="Gene3D" id="1.10.418.20">
    <property type="match status" value="1"/>
</dbReference>
<dbReference type="InterPro" id="IPR057375">
    <property type="entry name" value="ULP2A/B_PH"/>
</dbReference>
<feature type="domain" description="Ubiquitin-like protease family profile" evidence="8">
    <location>
        <begin position="431"/>
        <end position="625"/>
    </location>
</feature>
<feature type="compositionally biased region" description="Acidic residues" evidence="7">
    <location>
        <begin position="109"/>
        <end position="133"/>
    </location>
</feature>
<accession>A0A072V377</accession>
<keyword evidence="11" id="KW-1185">Reference proteome</keyword>
<evidence type="ECO:0000259" key="8">
    <source>
        <dbReference type="PROSITE" id="PS50600"/>
    </source>
</evidence>
<evidence type="ECO:0000256" key="6">
    <source>
        <dbReference type="ARBA" id="ARBA00057729"/>
    </source>
</evidence>
<evidence type="ECO:0000256" key="7">
    <source>
        <dbReference type="SAM" id="MobiDB-lite"/>
    </source>
</evidence>
<dbReference type="PROSITE" id="PS50600">
    <property type="entry name" value="ULP_PROTEASE"/>
    <property type="match status" value="1"/>
</dbReference>
<reference evidence="9 11" key="1">
    <citation type="journal article" date="2011" name="Nature">
        <title>The Medicago genome provides insight into the evolution of rhizobial symbioses.</title>
        <authorList>
            <person name="Young N.D."/>
            <person name="Debelle F."/>
            <person name="Oldroyd G.E."/>
            <person name="Geurts R."/>
            <person name="Cannon S.B."/>
            <person name="Udvardi M.K."/>
            <person name="Benedito V.A."/>
            <person name="Mayer K.F."/>
            <person name="Gouzy J."/>
            <person name="Schoof H."/>
            <person name="Van de Peer Y."/>
            <person name="Proost S."/>
            <person name="Cook D.R."/>
            <person name="Meyers B.C."/>
            <person name="Spannagl M."/>
            <person name="Cheung F."/>
            <person name="De Mita S."/>
            <person name="Krishnakumar V."/>
            <person name="Gundlach H."/>
            <person name="Zhou S."/>
            <person name="Mudge J."/>
            <person name="Bharti A.K."/>
            <person name="Murray J.D."/>
            <person name="Naoumkina M.A."/>
            <person name="Rosen B."/>
            <person name="Silverstein K.A."/>
            <person name="Tang H."/>
            <person name="Rombauts S."/>
            <person name="Zhao P.X."/>
            <person name="Zhou P."/>
            <person name="Barbe V."/>
            <person name="Bardou P."/>
            <person name="Bechner M."/>
            <person name="Bellec A."/>
            <person name="Berger A."/>
            <person name="Berges H."/>
            <person name="Bidwell S."/>
            <person name="Bisseling T."/>
            <person name="Choisne N."/>
            <person name="Couloux A."/>
            <person name="Denny R."/>
            <person name="Deshpande S."/>
            <person name="Dai X."/>
            <person name="Doyle J.J."/>
            <person name="Dudez A.M."/>
            <person name="Farmer A.D."/>
            <person name="Fouteau S."/>
            <person name="Franken C."/>
            <person name="Gibelin C."/>
            <person name="Gish J."/>
            <person name="Goldstein S."/>
            <person name="Gonzalez A.J."/>
            <person name="Green P.J."/>
            <person name="Hallab A."/>
            <person name="Hartog M."/>
            <person name="Hua A."/>
            <person name="Humphray S.J."/>
            <person name="Jeong D.H."/>
            <person name="Jing Y."/>
            <person name="Jocker A."/>
            <person name="Kenton S.M."/>
            <person name="Kim D.J."/>
            <person name="Klee K."/>
            <person name="Lai H."/>
            <person name="Lang C."/>
            <person name="Lin S."/>
            <person name="Macmil S.L."/>
            <person name="Magdelenat G."/>
            <person name="Matthews L."/>
            <person name="McCorrison J."/>
            <person name="Monaghan E.L."/>
            <person name="Mun J.H."/>
            <person name="Najar F.Z."/>
            <person name="Nicholson C."/>
            <person name="Noirot C."/>
            <person name="O'Bleness M."/>
            <person name="Paule C.R."/>
            <person name="Poulain J."/>
            <person name="Prion F."/>
            <person name="Qin B."/>
            <person name="Qu C."/>
            <person name="Retzel E.F."/>
            <person name="Riddle C."/>
            <person name="Sallet E."/>
            <person name="Samain S."/>
            <person name="Samson N."/>
            <person name="Sanders I."/>
            <person name="Saurat O."/>
            <person name="Scarpelli C."/>
            <person name="Schiex T."/>
            <person name="Segurens B."/>
            <person name="Severin A.J."/>
            <person name="Sherrier D.J."/>
            <person name="Shi R."/>
            <person name="Sims S."/>
            <person name="Singer S.R."/>
            <person name="Sinharoy S."/>
            <person name="Sterck L."/>
            <person name="Viollet A."/>
            <person name="Wang B.B."/>
            <person name="Wang K."/>
            <person name="Wang M."/>
            <person name="Wang X."/>
            <person name="Warfsmann J."/>
            <person name="Weissenbach J."/>
            <person name="White D.D."/>
            <person name="White J.D."/>
            <person name="Wiley G.B."/>
            <person name="Wincker P."/>
            <person name="Xing Y."/>
            <person name="Yang L."/>
            <person name="Yao Z."/>
            <person name="Ying F."/>
            <person name="Zhai J."/>
            <person name="Zhou L."/>
            <person name="Zuber A."/>
            <person name="Denarie J."/>
            <person name="Dixon R.A."/>
            <person name="May G.D."/>
            <person name="Schwartz D.C."/>
            <person name="Rogers J."/>
            <person name="Quetier F."/>
            <person name="Town C.D."/>
            <person name="Roe B.A."/>
        </authorList>
    </citation>
    <scope>NUCLEOTIDE SEQUENCE [LARGE SCALE GENOMIC DNA]</scope>
    <source>
        <strain evidence="9">A17</strain>
        <strain evidence="10 11">cv. Jemalong A17</strain>
    </source>
</reference>
<evidence type="ECO:0000256" key="5">
    <source>
        <dbReference type="ARBA" id="ARBA00022807"/>
    </source>
</evidence>
<feature type="region of interest" description="Disordered" evidence="7">
    <location>
        <begin position="946"/>
        <end position="991"/>
    </location>
</feature>
<organism evidence="9 11">
    <name type="scientific">Medicago truncatula</name>
    <name type="common">Barrel medic</name>
    <name type="synonym">Medicago tribuloides</name>
    <dbReference type="NCBI Taxonomy" id="3880"/>
    <lineage>
        <taxon>Eukaryota</taxon>
        <taxon>Viridiplantae</taxon>
        <taxon>Streptophyta</taxon>
        <taxon>Embryophyta</taxon>
        <taxon>Tracheophyta</taxon>
        <taxon>Spermatophyta</taxon>
        <taxon>Magnoliopsida</taxon>
        <taxon>eudicotyledons</taxon>
        <taxon>Gunneridae</taxon>
        <taxon>Pentapetalae</taxon>
        <taxon>rosids</taxon>
        <taxon>fabids</taxon>
        <taxon>Fabales</taxon>
        <taxon>Fabaceae</taxon>
        <taxon>Papilionoideae</taxon>
        <taxon>50 kb inversion clade</taxon>
        <taxon>NPAAA clade</taxon>
        <taxon>Hologalegina</taxon>
        <taxon>IRL clade</taxon>
        <taxon>Trifolieae</taxon>
        <taxon>Medicago</taxon>
    </lineage>
</organism>
<dbReference type="ExpressionAtlas" id="A0A072V377">
    <property type="expression patterns" value="differential"/>
</dbReference>
<evidence type="ECO:0000256" key="3">
    <source>
        <dbReference type="ARBA" id="ARBA00022786"/>
    </source>
</evidence>
<dbReference type="PANTHER" id="PTHR47764">
    <property type="entry name" value="UBIQUITIN-LIKE-SPECIFIC PROTEASE 2B-RELATED"/>
    <property type="match status" value="1"/>
</dbReference>
<feature type="region of interest" description="Disordered" evidence="7">
    <location>
        <begin position="175"/>
        <end position="205"/>
    </location>
</feature>
<dbReference type="SUPFAM" id="SSF54001">
    <property type="entry name" value="Cysteine proteinases"/>
    <property type="match status" value="1"/>
</dbReference>
<dbReference type="AlphaFoldDB" id="A0A072V377"/>
<keyword evidence="5" id="KW-0788">Thiol protease</keyword>
<keyword evidence="3" id="KW-0833">Ubl conjugation pathway</keyword>
<reference evidence="10" key="3">
    <citation type="submission" date="2015-04" db="UniProtKB">
        <authorList>
            <consortium name="EnsemblPlants"/>
        </authorList>
    </citation>
    <scope>IDENTIFICATION</scope>
    <source>
        <strain evidence="10">cv. Jemalong A17</strain>
    </source>
</reference>
<sequence>MTQRSSCSSSSPINKFDVFDFSEDSKTEKMFRKFRTPMKSPSPPISKYEFLQAFADGSKPQSRIVSIDLDNDDQEDAKCSPVKVLNKPLEIDDDEDDTDDTGFNKLLEVDDDEDDAGLNEPVDVDEEDDDAGIDDDRGKNVNACSMDSPLQHFAEKESDRDAEFVDSDVDLENQVFDMRCDDDDEDDEDDSSEMSSSSNSTFDSSKFEDCFEDHLVEDDSTAFKIDDNEKVVDVFPDFIQYGELYSTSSRLIFSSSSLKLEGPTNNQTGKTFKIEWETEDIIKIESCWFEKIKTAWINLLLRSKDSEDIGSTNEKPGVTTFVNNISDLFMCHYGSNIPILDLLTSDTSIAGFRLLKFAVYDSYWSRAEEAIKFLDMRYTSIWSTVFDVDANNYGNNSILGQDSLFSQRHYFPIFDEAFEEVIYPEGEPDAVSISKRDVALLQPETFVNDTIIDFYIKYLKNKLPTDEQERFHFFNSFFFRKLADLDKDPESASDGRAAFQRVRKWTRKVNLFEKDYILIPVNYSLHWSLIVICHPGEVPSFRDEEIKESSKVPCILHMDSLKGSHKGLKNLFQSYLCEEWKERHPNMADDFSSKFLQLRFISLELPQQDNFYDCGLFLLYFVERFLEEAPIKFNPFKITKFSKFLNSNWFPSDEASLRRSHIQNLIYDIFENGSLKAPPIDCRGKGPLSELPGVIEHKVEADSSGASCYPGIWHGNLSNGSTETDIQFRPVSPVRAASCSRDPGIVFKDLQAAVVPPHFDCRQMSLCHQSGFLSPIEETEEFGNEVSKSMERANSQVGILASDFPSTSYIGKDHRASETTQQGFPMNFVESVEGIPYSNWIQDSLEDQLLEKIEESNFPNKTALEEIADSVVQDSQESNGRHEIYIVQDSQESNGGHEIYVVQDSQESNDVHEVDACVKSHSSFQDNINSMTHQILDLAQNTSVENDSLAGKREQPASESQEQNDKKRKLMSETGGPSRRLTRRMLKETCV</sequence>
<dbReference type="Pfam" id="PF25352">
    <property type="entry name" value="PH_ULP"/>
    <property type="match status" value="2"/>
</dbReference>
<dbReference type="Gene3D" id="3.30.310.130">
    <property type="entry name" value="Ubiquitin-related"/>
    <property type="match status" value="1"/>
</dbReference>
<dbReference type="GO" id="GO:0005634">
    <property type="term" value="C:nucleus"/>
    <property type="evidence" value="ECO:0000318"/>
    <property type="project" value="GO_Central"/>
</dbReference>
<dbReference type="EMBL" id="CM001218">
    <property type="protein sequence ID" value="KEH36454.1"/>
    <property type="molecule type" value="Genomic_DNA"/>
</dbReference>
<reference evidence="9 11" key="2">
    <citation type="journal article" date="2014" name="BMC Genomics">
        <title>An improved genome release (version Mt4.0) for the model legume Medicago truncatula.</title>
        <authorList>
            <person name="Tang H."/>
            <person name="Krishnakumar V."/>
            <person name="Bidwell S."/>
            <person name="Rosen B."/>
            <person name="Chan A."/>
            <person name="Zhou S."/>
            <person name="Gentzbittel L."/>
            <person name="Childs K.L."/>
            <person name="Yandell M."/>
            <person name="Gundlach H."/>
            <person name="Mayer K.F."/>
            <person name="Schwartz D.C."/>
            <person name="Town C.D."/>
        </authorList>
    </citation>
    <scope>GENOME REANNOTATION</scope>
    <source>
        <strain evidence="9">A17</strain>
        <strain evidence="10 11">cv. Jemalong A17</strain>
    </source>
</reference>
<dbReference type="PaxDb" id="3880-AES63518"/>
<feature type="compositionally biased region" description="Low complexity" evidence="7">
    <location>
        <begin position="193"/>
        <end position="204"/>
    </location>
</feature>
<evidence type="ECO:0000256" key="1">
    <source>
        <dbReference type="ARBA" id="ARBA00005234"/>
    </source>
</evidence>
<protein>
    <submittedName>
        <fullName evidence="9">Ulp1 protease family, carboxy-terminal domain protein</fullName>
    </submittedName>
</protein>
<dbReference type="InterPro" id="IPR038765">
    <property type="entry name" value="Papain-like_cys_pep_sf"/>
</dbReference>
<comment type="function">
    <text evidence="6">Protease that catalyzes two essential functions in the SUMO pathway: processing of full-length SUMOs to their mature forms and deconjugation of SUMO from targeted proteins.</text>
</comment>
<keyword evidence="2 9" id="KW-0645">Protease</keyword>
<evidence type="ECO:0000256" key="2">
    <source>
        <dbReference type="ARBA" id="ARBA00022670"/>
    </source>
</evidence>
<feature type="compositionally biased region" description="Acidic residues" evidence="7">
    <location>
        <begin position="180"/>
        <end position="192"/>
    </location>
</feature>
<dbReference type="GO" id="GO:0070139">
    <property type="term" value="F:SUMO-specific endopeptidase activity"/>
    <property type="evidence" value="ECO:0000318"/>
    <property type="project" value="GO_Central"/>
</dbReference>
<gene>
    <name evidence="10" type="primary">11424218</name>
    <name evidence="9" type="ordered locus">MTR_2g009580</name>
</gene>
<feature type="compositionally biased region" description="Acidic residues" evidence="7">
    <location>
        <begin position="91"/>
        <end position="100"/>
    </location>
</feature>
<dbReference type="eggNOG" id="KOG0779">
    <property type="taxonomic scope" value="Eukaryota"/>
</dbReference>
<evidence type="ECO:0000313" key="10">
    <source>
        <dbReference type="EnsemblPlants" id="KEH36454"/>
    </source>
</evidence>
<dbReference type="PANTHER" id="PTHR47764:SF12">
    <property type="entry name" value="ULP1 PROTEASE FAMILY, CARBOXY-TERMINAL DOMAIN PROTEIN"/>
    <property type="match status" value="1"/>
</dbReference>
<evidence type="ECO:0000313" key="9">
    <source>
        <dbReference type="EMBL" id="KEH36454.1"/>
    </source>
</evidence>
<dbReference type="Pfam" id="PF02902">
    <property type="entry name" value="Peptidase_C48"/>
    <property type="match status" value="1"/>
</dbReference>
<dbReference type="InterPro" id="IPR003653">
    <property type="entry name" value="Peptidase_C48_C"/>
</dbReference>
<dbReference type="OrthoDB" id="442460at2759"/>